<protein>
    <submittedName>
        <fullName evidence="2">Uncharacterized protein</fullName>
    </submittedName>
</protein>
<feature type="non-terminal residue" evidence="2">
    <location>
        <position position="62"/>
    </location>
</feature>
<feature type="region of interest" description="Disordered" evidence="1">
    <location>
        <begin position="1"/>
        <end position="29"/>
    </location>
</feature>
<sequence length="62" mass="6657">MARSSVSPLLLPTANVSTGSHSQRLHTRGSAAVRDVSLPVMMSVVQLWQSDYTSGDSVEERA</sequence>
<comment type="caution">
    <text evidence="2">The sequence shown here is derived from an EMBL/GenBank/DDBJ whole genome shotgun (WGS) entry which is preliminary data.</text>
</comment>
<evidence type="ECO:0000256" key="1">
    <source>
        <dbReference type="SAM" id="MobiDB-lite"/>
    </source>
</evidence>
<organism evidence="2 3">
    <name type="scientific">Culter alburnus</name>
    <name type="common">Topmouth culter</name>
    <dbReference type="NCBI Taxonomy" id="194366"/>
    <lineage>
        <taxon>Eukaryota</taxon>
        <taxon>Metazoa</taxon>
        <taxon>Chordata</taxon>
        <taxon>Craniata</taxon>
        <taxon>Vertebrata</taxon>
        <taxon>Euteleostomi</taxon>
        <taxon>Actinopterygii</taxon>
        <taxon>Neopterygii</taxon>
        <taxon>Teleostei</taxon>
        <taxon>Ostariophysi</taxon>
        <taxon>Cypriniformes</taxon>
        <taxon>Xenocyprididae</taxon>
        <taxon>Xenocypridinae</taxon>
        <taxon>Culter</taxon>
    </lineage>
</organism>
<reference evidence="2 3" key="1">
    <citation type="submission" date="2024-05" db="EMBL/GenBank/DDBJ databases">
        <title>A high-quality chromosomal-level genome assembly of Topmouth culter (Culter alburnus).</title>
        <authorList>
            <person name="Zhao H."/>
        </authorList>
    </citation>
    <scope>NUCLEOTIDE SEQUENCE [LARGE SCALE GENOMIC DNA]</scope>
    <source>
        <strain evidence="2">CATC2023</strain>
        <tissue evidence="2">Muscle</tissue>
    </source>
</reference>
<evidence type="ECO:0000313" key="2">
    <source>
        <dbReference type="EMBL" id="KAK9969141.1"/>
    </source>
</evidence>
<dbReference type="AlphaFoldDB" id="A0AAW2A674"/>
<evidence type="ECO:0000313" key="3">
    <source>
        <dbReference type="Proteomes" id="UP001479290"/>
    </source>
</evidence>
<accession>A0AAW2A674</accession>
<gene>
    <name evidence="2" type="ORF">ABG768_027341</name>
</gene>
<name>A0AAW2A674_CULAL</name>
<keyword evidence="3" id="KW-1185">Reference proteome</keyword>
<proteinExistence type="predicted"/>
<dbReference type="EMBL" id="JAWDJR010000009">
    <property type="protein sequence ID" value="KAK9969141.1"/>
    <property type="molecule type" value="Genomic_DNA"/>
</dbReference>
<dbReference type="Proteomes" id="UP001479290">
    <property type="component" value="Unassembled WGS sequence"/>
</dbReference>